<dbReference type="InterPro" id="IPR001944">
    <property type="entry name" value="Glycoside_Hdrlase_35"/>
</dbReference>
<dbReference type="InterPro" id="IPR017853">
    <property type="entry name" value="GH"/>
</dbReference>
<dbReference type="Pfam" id="PF01301">
    <property type="entry name" value="Glyco_hydro_35"/>
    <property type="match status" value="1"/>
</dbReference>
<comment type="caution">
    <text evidence="6">The sequence shown here is derived from an EMBL/GenBank/DDBJ whole genome shotgun (WGS) entry which is preliminary data.</text>
</comment>
<feature type="signal peptide" evidence="4">
    <location>
        <begin position="1"/>
        <end position="24"/>
    </location>
</feature>
<proteinExistence type="inferred from homology"/>
<sequence length="249" mass="27804">MTNVCIVQILTAVGLNMGVPWVMCKEDDAPDPVINAWNGFYCDAFSHNKPYPPSLWVEARSGWKVLSLPTFANDRKGTSNEFKVMANDQYTYDSTMEEPTMDGPFITTSYDYDAPIDEYGLIRGPKYGLLKELCRAIKLCEHALVPSDPTVTSLGTYQQVGFLCPCILSKARKLCNFSWETYNEDISSLGESSRITVPGLLEHLNVTSYLWYTTSVDISLLESFLRGGRKSTLDVNSVGHALHVFINGQ</sequence>
<keyword evidence="4" id="KW-0732">Signal</keyword>
<dbReference type="EC" id="3.2.1.23" evidence="3"/>
<dbReference type="AlphaFoldDB" id="A0A7J9IQ51"/>
<comment type="catalytic activity">
    <reaction evidence="1">
        <text>Hydrolysis of terminal non-reducing beta-D-galactose residues in beta-D-galactosides.</text>
        <dbReference type="EC" id="3.2.1.23"/>
    </reaction>
</comment>
<evidence type="ECO:0000259" key="5">
    <source>
        <dbReference type="Pfam" id="PF01301"/>
    </source>
</evidence>
<accession>A0A7J9IQ51</accession>
<dbReference type="SUPFAM" id="SSF51445">
    <property type="entry name" value="(Trans)glycosidases"/>
    <property type="match status" value="1"/>
</dbReference>
<reference evidence="6 7" key="1">
    <citation type="journal article" date="2019" name="Genome Biol. Evol.">
        <title>Insights into the evolution of the New World diploid cottons (Gossypium, subgenus Houzingenia) based on genome sequencing.</title>
        <authorList>
            <person name="Grover C.E."/>
            <person name="Arick M.A. 2nd"/>
            <person name="Thrash A."/>
            <person name="Conover J.L."/>
            <person name="Sanders W.S."/>
            <person name="Peterson D.G."/>
            <person name="Frelichowski J.E."/>
            <person name="Scheffler J.A."/>
            <person name="Scheffler B.E."/>
            <person name="Wendel J.F."/>
        </authorList>
    </citation>
    <scope>NUCLEOTIDE SEQUENCE [LARGE SCALE GENOMIC DNA]</scope>
    <source>
        <strain evidence="6">6</strain>
        <tissue evidence="6">Leaf</tissue>
    </source>
</reference>
<dbReference type="GO" id="GO:0005975">
    <property type="term" value="P:carbohydrate metabolic process"/>
    <property type="evidence" value="ECO:0007669"/>
    <property type="project" value="InterPro"/>
</dbReference>
<dbReference type="Gene3D" id="3.20.20.80">
    <property type="entry name" value="Glycosidases"/>
    <property type="match status" value="1"/>
</dbReference>
<evidence type="ECO:0000313" key="7">
    <source>
        <dbReference type="Proteomes" id="UP000593575"/>
    </source>
</evidence>
<keyword evidence="7" id="KW-1185">Reference proteome</keyword>
<dbReference type="InterPro" id="IPR008979">
    <property type="entry name" value="Galactose-bd-like_sf"/>
</dbReference>
<gene>
    <name evidence="6" type="ORF">Goarm_020044</name>
</gene>
<name>A0A7J9IQ51_9ROSI</name>
<dbReference type="SUPFAM" id="SSF49785">
    <property type="entry name" value="Galactose-binding domain-like"/>
    <property type="match status" value="1"/>
</dbReference>
<organism evidence="6 7">
    <name type="scientific">Gossypium armourianum</name>
    <dbReference type="NCBI Taxonomy" id="34283"/>
    <lineage>
        <taxon>Eukaryota</taxon>
        <taxon>Viridiplantae</taxon>
        <taxon>Streptophyta</taxon>
        <taxon>Embryophyta</taxon>
        <taxon>Tracheophyta</taxon>
        <taxon>Spermatophyta</taxon>
        <taxon>Magnoliopsida</taxon>
        <taxon>eudicotyledons</taxon>
        <taxon>Gunneridae</taxon>
        <taxon>Pentapetalae</taxon>
        <taxon>rosids</taxon>
        <taxon>malvids</taxon>
        <taxon>Malvales</taxon>
        <taxon>Malvaceae</taxon>
        <taxon>Malvoideae</taxon>
        <taxon>Gossypium</taxon>
    </lineage>
</organism>
<feature type="domain" description="Glycoside hydrolase 35 catalytic" evidence="5">
    <location>
        <begin position="12"/>
        <end position="136"/>
    </location>
</feature>
<comment type="similarity">
    <text evidence="2">Belongs to the glycosyl hydrolase 35 family.</text>
</comment>
<evidence type="ECO:0000256" key="2">
    <source>
        <dbReference type="ARBA" id="ARBA00009809"/>
    </source>
</evidence>
<evidence type="ECO:0000256" key="3">
    <source>
        <dbReference type="ARBA" id="ARBA00012756"/>
    </source>
</evidence>
<evidence type="ECO:0000256" key="1">
    <source>
        <dbReference type="ARBA" id="ARBA00001412"/>
    </source>
</evidence>
<dbReference type="InterPro" id="IPR031330">
    <property type="entry name" value="Gly_Hdrlase_35_cat"/>
</dbReference>
<dbReference type="Proteomes" id="UP000593575">
    <property type="component" value="Unassembled WGS sequence"/>
</dbReference>
<dbReference type="PANTHER" id="PTHR23421">
    <property type="entry name" value="BETA-GALACTOSIDASE RELATED"/>
    <property type="match status" value="1"/>
</dbReference>
<protein>
    <recommendedName>
        <fullName evidence="3">beta-galactosidase</fullName>
        <ecNumber evidence="3">3.2.1.23</ecNumber>
    </recommendedName>
</protein>
<evidence type="ECO:0000313" key="6">
    <source>
        <dbReference type="EMBL" id="MBA0823305.1"/>
    </source>
</evidence>
<evidence type="ECO:0000256" key="4">
    <source>
        <dbReference type="SAM" id="SignalP"/>
    </source>
</evidence>
<dbReference type="EMBL" id="JABFAE010000002">
    <property type="protein sequence ID" value="MBA0823305.1"/>
    <property type="molecule type" value="Genomic_DNA"/>
</dbReference>
<feature type="chain" id="PRO_5029443182" description="beta-galactosidase" evidence="4">
    <location>
        <begin position="25"/>
        <end position="249"/>
    </location>
</feature>
<dbReference type="GO" id="GO:0004565">
    <property type="term" value="F:beta-galactosidase activity"/>
    <property type="evidence" value="ECO:0007669"/>
    <property type="project" value="UniProtKB-EC"/>
</dbReference>